<comment type="caution">
    <text evidence="2">The sequence shown here is derived from an EMBL/GenBank/DDBJ whole genome shotgun (WGS) entry which is preliminary data.</text>
</comment>
<dbReference type="InterPro" id="IPR009875">
    <property type="entry name" value="PilZ_domain"/>
</dbReference>
<evidence type="ECO:0000259" key="1">
    <source>
        <dbReference type="Pfam" id="PF07238"/>
    </source>
</evidence>
<dbReference type="Gene3D" id="2.40.10.220">
    <property type="entry name" value="predicted glycosyltransferase like domains"/>
    <property type="match status" value="1"/>
</dbReference>
<dbReference type="Pfam" id="PF07238">
    <property type="entry name" value="PilZ"/>
    <property type="match status" value="1"/>
</dbReference>
<sequence>MVAPTLHENPSASVIRSLLQHAHELSIYSSDMPYVLKAEVIELNLGNGRMVLEVEYAGSDIERYLTSDSLSFDLEALKGPHATERETYSLSNVAVKLLKTDSTLYCLECQLPETVFVKENRGAVRIPFILGMQTRVGIEVYSHELNVPGRLRNLSIGGCMVDIDLADSIAMGVDQAIPGVTLSFPNGDSFFSEGNIRHIRPFGHHGYAVIGIQFTHLSTSQTESLFHYVNESEREVAYRTGTNDKMVYHSPLFIPGTKEKKIQQREAQERHKHAHQSPMERGVMDVSHQLQVGLMYMNTRQMFPAEIFYDCVDTLRYLVEQDRKTFLYALAFLRNEPDWVRHAVQVTGQLIDMLVIRDPHAPQVRGAALGALLHTMGKPLLISEQLPSLKVNMTPAQKDILSGHVQQLLDKLHELNWTPSPICRDVIENANERLDGSGYPAGKRGEQLSETVRLVSVIKAINKLLHTRNGVPPRAPIDAYRRIHETDAAYEKTVLVEYIQAYGLYPIGSLAKFSGGFLAWVMDINGKGMPSQVHVVKNLRFPDTNISSVITHGDLSQIGKLEGIVNPLDYGVGVLKNQPL</sequence>
<dbReference type="InterPro" id="IPR003607">
    <property type="entry name" value="HD/PDEase_dom"/>
</dbReference>
<reference evidence="2 3" key="1">
    <citation type="submission" date="2022-02" db="EMBL/GenBank/DDBJ databases">
        <title>Study of halophilic communities from a Mexican lake.</title>
        <authorList>
            <person name="Hernandez-Soto L.M."/>
            <person name="Martinez-Abarca F."/>
            <person name="Ramirez-Saad H.C."/>
            <person name="Aguirre-Garrido J.F."/>
        </authorList>
    </citation>
    <scope>NUCLEOTIDE SEQUENCE [LARGE SCALE GENOMIC DNA]</scope>
    <source>
        <strain evidence="2 3">Hjan13</strain>
    </source>
</reference>
<dbReference type="RefSeq" id="WP_268901779.1">
    <property type="nucleotide sequence ID" value="NZ_JAKNQT010000002.1"/>
</dbReference>
<feature type="domain" description="PilZ" evidence="1">
    <location>
        <begin position="121"/>
        <end position="230"/>
    </location>
</feature>
<proteinExistence type="predicted"/>
<dbReference type="Gene3D" id="1.10.3210.10">
    <property type="entry name" value="Hypothetical protein af1432"/>
    <property type="match status" value="1"/>
</dbReference>
<dbReference type="EMBL" id="JAKNQU010000003">
    <property type="protein sequence ID" value="MCZ0927439.1"/>
    <property type="molecule type" value="Genomic_DNA"/>
</dbReference>
<dbReference type="CDD" id="cd00077">
    <property type="entry name" value="HDc"/>
    <property type="match status" value="1"/>
</dbReference>
<dbReference type="Pfam" id="PF13487">
    <property type="entry name" value="HD_5"/>
    <property type="match status" value="1"/>
</dbReference>
<accession>A0ABT4IWT7</accession>
<keyword evidence="3" id="KW-1185">Reference proteome</keyword>
<dbReference type="SUPFAM" id="SSF141371">
    <property type="entry name" value="PilZ domain-like"/>
    <property type="match status" value="1"/>
</dbReference>
<name>A0ABT4IWT7_9GAMM</name>
<evidence type="ECO:0000313" key="2">
    <source>
        <dbReference type="EMBL" id="MCZ0927439.1"/>
    </source>
</evidence>
<evidence type="ECO:0000313" key="3">
    <source>
        <dbReference type="Proteomes" id="UP001321125"/>
    </source>
</evidence>
<dbReference type="Proteomes" id="UP001321125">
    <property type="component" value="Unassembled WGS sequence"/>
</dbReference>
<organism evidence="2 3">
    <name type="scientific">Vreelandella janggokensis</name>
    <dbReference type="NCBI Taxonomy" id="370767"/>
    <lineage>
        <taxon>Bacteria</taxon>
        <taxon>Pseudomonadati</taxon>
        <taxon>Pseudomonadota</taxon>
        <taxon>Gammaproteobacteria</taxon>
        <taxon>Oceanospirillales</taxon>
        <taxon>Halomonadaceae</taxon>
        <taxon>Vreelandella</taxon>
    </lineage>
</organism>
<gene>
    <name evidence="2" type="ORF">L0635_10125</name>
</gene>
<protein>
    <submittedName>
        <fullName evidence="2">PilZ domain-containing protein</fullName>
    </submittedName>
</protein>